<dbReference type="InterPro" id="IPR025110">
    <property type="entry name" value="AMP-bd_C"/>
</dbReference>
<evidence type="ECO:0000313" key="6">
    <source>
        <dbReference type="EMBL" id="GAA4538590.1"/>
    </source>
</evidence>
<protein>
    <submittedName>
        <fullName evidence="6">Cyclohexanecarboxylate-CoA ligase</fullName>
    </submittedName>
</protein>
<feature type="region of interest" description="Disordered" evidence="3">
    <location>
        <begin position="344"/>
        <end position="368"/>
    </location>
</feature>
<dbReference type="SUPFAM" id="SSF56801">
    <property type="entry name" value="Acetyl-CoA synthetase-like"/>
    <property type="match status" value="1"/>
</dbReference>
<keyword evidence="2 6" id="KW-0436">Ligase</keyword>
<dbReference type="InterPro" id="IPR045851">
    <property type="entry name" value="AMP-bd_C_sf"/>
</dbReference>
<accession>A0ABP8RGW7</accession>
<comment type="caution">
    <text evidence="6">The sequence shown here is derived from an EMBL/GenBank/DDBJ whole genome shotgun (WGS) entry which is preliminary data.</text>
</comment>
<gene>
    <name evidence="6" type="ORF">GCM10023175_08750</name>
</gene>
<evidence type="ECO:0000313" key="7">
    <source>
        <dbReference type="Proteomes" id="UP001501598"/>
    </source>
</evidence>
<dbReference type="Gene3D" id="3.30.300.30">
    <property type="match status" value="1"/>
</dbReference>
<sequence length="539" mass="58179">MTAMPMAPTQAEIDRWVAEKVWRTDSLLHALDAHAAADGDRLAVADQHRRLSYREFADRTAALAAWLVGLELPAGSVVAVQSPSNAHIPLMHFACNRADLTFLPLSDAWREREIGHLLRRSEARVVVIPPDRDDVGYSGMIAGMRAELPDVDVVASFGSGAAVDLDEVMLRPERHWGTGLASQSLPRMCMVTSGTSGFPKISLYSDDNLWFFLSAYRQTLGADGPEVFAGIAPANTGSTGYIFPVLTPLLFGSSCVMLEHWNPVAALELLADEAVAVAVAVPTQLIKMLDIAKRRRVDLPALRVLSNAGAPMPPEVAAEIDSALGCAVLPMYGATDGGVPTMTTVADPPEKRYRSVGRPLPHTELRIGDGDESQVGEIRWRNPIKTYGYLNDDEQTSAAFTSAGLYRSGDLGRVDEDGYLHIVGRAKDLIIRGGQNISPREIEDVVVEMAEVLEAAALGVPDAIYGERVCLCVVPTAEGPTLEQVAAHLRARGLAEFMVPERFEVFDEFPSNSGGKVSKADLRALVLARAANRPEGAVR</sequence>
<comment type="similarity">
    <text evidence="1">Belongs to the ATP-dependent AMP-binding enzyme family.</text>
</comment>
<name>A0ABP8RGW7_9PSEU</name>
<dbReference type="InterPro" id="IPR000873">
    <property type="entry name" value="AMP-dep_synth/lig_dom"/>
</dbReference>
<keyword evidence="7" id="KW-1185">Reference proteome</keyword>
<evidence type="ECO:0000259" key="5">
    <source>
        <dbReference type="Pfam" id="PF13193"/>
    </source>
</evidence>
<proteinExistence type="inferred from homology"/>
<dbReference type="Pfam" id="PF00501">
    <property type="entry name" value="AMP-binding"/>
    <property type="match status" value="1"/>
</dbReference>
<evidence type="ECO:0000256" key="3">
    <source>
        <dbReference type="SAM" id="MobiDB-lite"/>
    </source>
</evidence>
<dbReference type="EMBL" id="BAABGT010000013">
    <property type="protein sequence ID" value="GAA4538590.1"/>
    <property type="molecule type" value="Genomic_DNA"/>
</dbReference>
<dbReference type="PANTHER" id="PTHR43201">
    <property type="entry name" value="ACYL-COA SYNTHETASE"/>
    <property type="match status" value="1"/>
</dbReference>
<reference evidence="7" key="1">
    <citation type="journal article" date="2019" name="Int. J. Syst. Evol. Microbiol.">
        <title>The Global Catalogue of Microorganisms (GCM) 10K type strain sequencing project: providing services to taxonomists for standard genome sequencing and annotation.</title>
        <authorList>
            <consortium name="The Broad Institute Genomics Platform"/>
            <consortium name="The Broad Institute Genome Sequencing Center for Infectious Disease"/>
            <person name="Wu L."/>
            <person name="Ma J."/>
        </authorList>
    </citation>
    <scope>NUCLEOTIDE SEQUENCE [LARGE SCALE GENOMIC DNA]</scope>
    <source>
        <strain evidence="7">JCM 17906</strain>
    </source>
</reference>
<feature type="domain" description="AMP-dependent synthetase/ligase" evidence="4">
    <location>
        <begin position="32"/>
        <end position="390"/>
    </location>
</feature>
<evidence type="ECO:0000259" key="4">
    <source>
        <dbReference type="Pfam" id="PF00501"/>
    </source>
</evidence>
<dbReference type="PANTHER" id="PTHR43201:SF5">
    <property type="entry name" value="MEDIUM-CHAIN ACYL-COA LIGASE ACSF2, MITOCHONDRIAL"/>
    <property type="match status" value="1"/>
</dbReference>
<dbReference type="Pfam" id="PF13193">
    <property type="entry name" value="AMP-binding_C"/>
    <property type="match status" value="1"/>
</dbReference>
<evidence type="ECO:0000256" key="1">
    <source>
        <dbReference type="ARBA" id="ARBA00006432"/>
    </source>
</evidence>
<dbReference type="Gene3D" id="3.40.50.12780">
    <property type="entry name" value="N-terminal domain of ligase-like"/>
    <property type="match status" value="1"/>
</dbReference>
<organism evidence="6 7">
    <name type="scientific">Pseudonocardia xishanensis</name>
    <dbReference type="NCBI Taxonomy" id="630995"/>
    <lineage>
        <taxon>Bacteria</taxon>
        <taxon>Bacillati</taxon>
        <taxon>Actinomycetota</taxon>
        <taxon>Actinomycetes</taxon>
        <taxon>Pseudonocardiales</taxon>
        <taxon>Pseudonocardiaceae</taxon>
        <taxon>Pseudonocardia</taxon>
    </lineage>
</organism>
<dbReference type="GO" id="GO:0016874">
    <property type="term" value="F:ligase activity"/>
    <property type="evidence" value="ECO:0007669"/>
    <property type="project" value="UniProtKB-KW"/>
</dbReference>
<dbReference type="InterPro" id="IPR042099">
    <property type="entry name" value="ANL_N_sf"/>
</dbReference>
<feature type="domain" description="AMP-binding enzyme C-terminal" evidence="5">
    <location>
        <begin position="441"/>
        <end position="516"/>
    </location>
</feature>
<evidence type="ECO:0000256" key="2">
    <source>
        <dbReference type="ARBA" id="ARBA00022598"/>
    </source>
</evidence>
<dbReference type="Proteomes" id="UP001501598">
    <property type="component" value="Unassembled WGS sequence"/>
</dbReference>